<dbReference type="InterPro" id="IPR050186">
    <property type="entry name" value="TPT_transporter"/>
</dbReference>
<keyword evidence="5 8" id="KW-0812">Transmembrane</keyword>
<gene>
    <name evidence="10" type="ORF">QBC38DRAFT_471112</name>
</gene>
<evidence type="ECO:0000256" key="3">
    <source>
        <dbReference type="ARBA" id="ARBA00010425"/>
    </source>
</evidence>
<accession>A0AAN7BUH3</accession>
<protein>
    <submittedName>
        <fullName evidence="10">Triose-phosphate transporter family-domain-containing protein</fullName>
    </submittedName>
</protein>
<evidence type="ECO:0000313" key="10">
    <source>
        <dbReference type="EMBL" id="KAK4229814.1"/>
    </source>
</evidence>
<dbReference type="Pfam" id="PF03151">
    <property type="entry name" value="TPT"/>
    <property type="match status" value="1"/>
</dbReference>
<comment type="subcellular location">
    <subcellularLocation>
        <location evidence="2">Endoplasmic reticulum membrane</location>
        <topology evidence="2">Multi-pass membrane protein</topology>
    </subcellularLocation>
</comment>
<reference evidence="10" key="2">
    <citation type="submission" date="2023-05" db="EMBL/GenBank/DDBJ databases">
        <authorList>
            <consortium name="Lawrence Berkeley National Laboratory"/>
            <person name="Steindorff A."/>
            <person name="Hensen N."/>
            <person name="Bonometti L."/>
            <person name="Westerberg I."/>
            <person name="Brannstrom I.O."/>
            <person name="Guillou S."/>
            <person name="Cros-Aarteil S."/>
            <person name="Calhoun S."/>
            <person name="Haridas S."/>
            <person name="Kuo A."/>
            <person name="Mondo S."/>
            <person name="Pangilinan J."/>
            <person name="Riley R."/>
            <person name="Labutti K."/>
            <person name="Andreopoulos B."/>
            <person name="Lipzen A."/>
            <person name="Chen C."/>
            <person name="Yanf M."/>
            <person name="Daum C."/>
            <person name="Ng V."/>
            <person name="Clum A."/>
            <person name="Ohm R."/>
            <person name="Martin F."/>
            <person name="Silar P."/>
            <person name="Natvig D."/>
            <person name="Lalanne C."/>
            <person name="Gautier V."/>
            <person name="Ament-Velasquez S.L."/>
            <person name="Kruys A."/>
            <person name="Hutchinson M.I."/>
            <person name="Powell A.J."/>
            <person name="Barry K."/>
            <person name="Miller A.N."/>
            <person name="Grigoriev I.V."/>
            <person name="Debuchy R."/>
            <person name="Gladieux P."/>
            <person name="Thoren M.H."/>
            <person name="Johannesson H."/>
        </authorList>
    </citation>
    <scope>NUCLEOTIDE SEQUENCE</scope>
    <source>
        <strain evidence="10">CBS 990.96</strain>
    </source>
</reference>
<evidence type="ECO:0000256" key="5">
    <source>
        <dbReference type="ARBA" id="ARBA00022692"/>
    </source>
</evidence>
<dbReference type="EMBL" id="MU865304">
    <property type="protein sequence ID" value="KAK4229814.1"/>
    <property type="molecule type" value="Genomic_DNA"/>
</dbReference>
<organism evidence="10 11">
    <name type="scientific">Podospora fimiseda</name>
    <dbReference type="NCBI Taxonomy" id="252190"/>
    <lineage>
        <taxon>Eukaryota</taxon>
        <taxon>Fungi</taxon>
        <taxon>Dikarya</taxon>
        <taxon>Ascomycota</taxon>
        <taxon>Pezizomycotina</taxon>
        <taxon>Sordariomycetes</taxon>
        <taxon>Sordariomycetidae</taxon>
        <taxon>Sordariales</taxon>
        <taxon>Podosporaceae</taxon>
        <taxon>Podospora</taxon>
    </lineage>
</organism>
<sequence length="403" mass="43797">MAVDDVERQAEKIRPQLGRSIHPAFFIASWIFFSNVTILFNKLIIGTMGFKYPVILTCWHLIFATIATQFLARTTTLLDGRKKVKMTGRTYLRAIVPIGLLYSASLVCSNMVYMYLSVAFIQMLKAAAPVAVLLTAWTWGVEEPSLKRFLNIIIIVFGVGLASIGEIDFSFVGFMFQLGGIVFEAMRLIMIQVLLSGGDEGDESVKKMDPLVSLYYYAPVCAVMNVMIAVASEWGRFDWADVQRVGMGLLLMNALVAFLLNVSSVFLIGKTSGLVMTLTGILKNILLVVVAVMIWHTPITALQAFGYSIALGGLLYYSLGWDQIVVISSTAGLYVKSLWEQVTGTGSGSGEDSTAGRLPAAVRRALVMGLAAVTIVVLLGGFLYGGNSEQLGVPPPSSEKVGW</sequence>
<comment type="subunit">
    <text evidence="4">Homooligomer.</text>
</comment>
<feature type="transmembrane region" description="Helical" evidence="8">
    <location>
        <begin position="52"/>
        <end position="71"/>
    </location>
</feature>
<feature type="transmembrane region" description="Helical" evidence="8">
    <location>
        <begin position="21"/>
        <end position="40"/>
    </location>
</feature>
<evidence type="ECO:0000313" key="11">
    <source>
        <dbReference type="Proteomes" id="UP001301958"/>
    </source>
</evidence>
<evidence type="ECO:0000256" key="4">
    <source>
        <dbReference type="ARBA" id="ARBA00011182"/>
    </source>
</evidence>
<evidence type="ECO:0000259" key="9">
    <source>
        <dbReference type="Pfam" id="PF03151"/>
    </source>
</evidence>
<feature type="transmembrane region" description="Helical" evidence="8">
    <location>
        <begin position="365"/>
        <end position="385"/>
    </location>
</feature>
<feature type="transmembrane region" description="Helical" evidence="8">
    <location>
        <begin position="119"/>
        <end position="137"/>
    </location>
</feature>
<keyword evidence="11" id="KW-1185">Reference proteome</keyword>
<evidence type="ECO:0000256" key="7">
    <source>
        <dbReference type="ARBA" id="ARBA00023136"/>
    </source>
</evidence>
<dbReference type="GO" id="GO:0005789">
    <property type="term" value="C:endoplasmic reticulum membrane"/>
    <property type="evidence" value="ECO:0007669"/>
    <property type="project" value="UniProtKB-SubCell"/>
</dbReference>
<feature type="transmembrane region" description="Helical" evidence="8">
    <location>
        <begin position="301"/>
        <end position="319"/>
    </location>
</feature>
<reference evidence="10" key="1">
    <citation type="journal article" date="2023" name="Mol. Phylogenet. Evol.">
        <title>Genome-scale phylogeny and comparative genomics of the fungal order Sordariales.</title>
        <authorList>
            <person name="Hensen N."/>
            <person name="Bonometti L."/>
            <person name="Westerberg I."/>
            <person name="Brannstrom I.O."/>
            <person name="Guillou S."/>
            <person name="Cros-Aarteil S."/>
            <person name="Calhoun S."/>
            <person name="Haridas S."/>
            <person name="Kuo A."/>
            <person name="Mondo S."/>
            <person name="Pangilinan J."/>
            <person name="Riley R."/>
            <person name="LaButti K."/>
            <person name="Andreopoulos B."/>
            <person name="Lipzen A."/>
            <person name="Chen C."/>
            <person name="Yan M."/>
            <person name="Daum C."/>
            <person name="Ng V."/>
            <person name="Clum A."/>
            <person name="Steindorff A."/>
            <person name="Ohm R.A."/>
            <person name="Martin F."/>
            <person name="Silar P."/>
            <person name="Natvig D.O."/>
            <person name="Lalanne C."/>
            <person name="Gautier V."/>
            <person name="Ament-Velasquez S.L."/>
            <person name="Kruys A."/>
            <person name="Hutchinson M.I."/>
            <person name="Powell A.J."/>
            <person name="Barry K."/>
            <person name="Miller A.N."/>
            <person name="Grigoriev I.V."/>
            <person name="Debuchy R."/>
            <person name="Gladieux P."/>
            <person name="Hiltunen Thoren M."/>
            <person name="Johannesson H."/>
        </authorList>
    </citation>
    <scope>NUCLEOTIDE SEQUENCE</scope>
    <source>
        <strain evidence="10">CBS 990.96</strain>
    </source>
</reference>
<feature type="transmembrane region" description="Helical" evidence="8">
    <location>
        <begin position="149"/>
        <end position="165"/>
    </location>
</feature>
<comment type="similarity">
    <text evidence="3">Belongs to the TPT transporter family. SLC35D subfamily.</text>
</comment>
<dbReference type="Proteomes" id="UP001301958">
    <property type="component" value="Unassembled WGS sequence"/>
</dbReference>
<evidence type="ECO:0000256" key="1">
    <source>
        <dbReference type="ARBA" id="ARBA00003420"/>
    </source>
</evidence>
<feature type="transmembrane region" description="Helical" evidence="8">
    <location>
        <begin position="171"/>
        <end position="194"/>
    </location>
</feature>
<comment type="caution">
    <text evidence="10">The sequence shown here is derived from an EMBL/GenBank/DDBJ whole genome shotgun (WGS) entry which is preliminary data.</text>
</comment>
<evidence type="ECO:0000256" key="6">
    <source>
        <dbReference type="ARBA" id="ARBA00022989"/>
    </source>
</evidence>
<dbReference type="InterPro" id="IPR004853">
    <property type="entry name" value="Sugar_P_trans_dom"/>
</dbReference>
<feature type="transmembrane region" description="Helical" evidence="8">
    <location>
        <begin position="214"/>
        <end position="235"/>
    </location>
</feature>
<evidence type="ECO:0000256" key="8">
    <source>
        <dbReference type="SAM" id="Phobius"/>
    </source>
</evidence>
<feature type="transmembrane region" description="Helical" evidence="8">
    <location>
        <begin position="275"/>
        <end position="295"/>
    </location>
</feature>
<keyword evidence="7 8" id="KW-0472">Membrane</keyword>
<feature type="transmembrane region" description="Helical" evidence="8">
    <location>
        <begin position="247"/>
        <end position="268"/>
    </location>
</feature>
<name>A0AAN7BUH3_9PEZI</name>
<keyword evidence="6 8" id="KW-1133">Transmembrane helix</keyword>
<feature type="domain" description="Sugar phosphate transporter" evidence="9">
    <location>
        <begin position="24"/>
        <end position="318"/>
    </location>
</feature>
<evidence type="ECO:0000256" key="2">
    <source>
        <dbReference type="ARBA" id="ARBA00004477"/>
    </source>
</evidence>
<dbReference type="PANTHER" id="PTHR11132">
    <property type="entry name" value="SOLUTE CARRIER FAMILY 35"/>
    <property type="match status" value="1"/>
</dbReference>
<dbReference type="AlphaFoldDB" id="A0AAN7BUH3"/>
<feature type="transmembrane region" description="Helical" evidence="8">
    <location>
        <begin position="91"/>
        <end position="113"/>
    </location>
</feature>
<proteinExistence type="inferred from homology"/>
<comment type="function">
    <text evidence="1">Involved in the import of GDP-mannose from the cytoplasm into the Golgi lumen.</text>
</comment>